<comment type="subcellular location">
    <subcellularLocation>
        <location evidence="1">Cytoplasm</location>
    </subcellularLocation>
</comment>
<dbReference type="PANTHER" id="PTHR12269:SF1">
    <property type="entry name" value="EUKARYOTIC TRANSLATION INITIATION FACTOR 4E TRANSPORTER"/>
    <property type="match status" value="1"/>
</dbReference>
<protein>
    <recommendedName>
        <fullName evidence="7">Eukaryotic translation initiation factor 4E transporter-like</fullName>
    </recommendedName>
</protein>
<feature type="coiled-coil region" evidence="3">
    <location>
        <begin position="785"/>
        <end position="819"/>
    </location>
</feature>
<feature type="compositionally biased region" description="Polar residues" evidence="4">
    <location>
        <begin position="1042"/>
        <end position="1070"/>
    </location>
</feature>
<feature type="compositionally biased region" description="Basic and acidic residues" evidence="4">
    <location>
        <begin position="410"/>
        <end position="427"/>
    </location>
</feature>
<feature type="compositionally biased region" description="Basic and acidic residues" evidence="4">
    <location>
        <begin position="153"/>
        <end position="176"/>
    </location>
</feature>
<dbReference type="EMBL" id="CAXKWB010000235">
    <property type="protein sequence ID" value="CAL4059905.1"/>
    <property type="molecule type" value="Genomic_DNA"/>
</dbReference>
<feature type="compositionally biased region" description="Basic and acidic residues" evidence="4">
    <location>
        <begin position="114"/>
        <end position="139"/>
    </location>
</feature>
<reference evidence="5 6" key="1">
    <citation type="submission" date="2024-05" db="EMBL/GenBank/DDBJ databases">
        <authorList>
            <person name="Wallberg A."/>
        </authorList>
    </citation>
    <scope>NUCLEOTIDE SEQUENCE [LARGE SCALE GENOMIC DNA]</scope>
</reference>
<feature type="region of interest" description="Disordered" evidence="4">
    <location>
        <begin position="1136"/>
        <end position="1156"/>
    </location>
</feature>
<accession>A0AAV2PKR1</accession>
<proteinExistence type="predicted"/>
<feature type="compositionally biased region" description="Basic and acidic residues" evidence="4">
    <location>
        <begin position="1"/>
        <end position="11"/>
    </location>
</feature>
<feature type="region of interest" description="Disordered" evidence="4">
    <location>
        <begin position="726"/>
        <end position="777"/>
    </location>
</feature>
<sequence length="1336" mass="148034">MDRRENHETNGKIRMNGDCMEGSSSQPDRDVAADGGGGGEDRDSSTPPTSSQPDPGEGASSSSSASSSVGGSREGSSAPSKASTPALPQYHYTREELLELKDSPLALEWPDALDPAHNKGPGRWDPERWMRSIHDDRRPGSGGQQAVTASNNRIDRPPDLELKRSRDPRERVKQEEQDGLVLSPQRRSFSTGCHGLQQPGSTNRPDSPAERAPQTHREIPTRRIGSGRISRRMEDLEPPTAGDRRELSGRRDRDLDRNLDRNLERNLDRNVDRNIDRGNIERNLDRGLDQHRDARDWRNKNDARFDRDDRYDNRRRFFEDEEEKRNKRHVDDRRISDRRRMGGREEEAPEWFTEGPTSQNEFIELVGFDDIPEEGSGNNKPNKRERRRSKRDKDGGSRKSSRSNTPVLMDGEKNKQDMDVNQMKEQHQMQQLQLQRQQDDKHHHQQPPQQQPTVIEPVNDQDCGFNIDDFLGDIIGFPGHAEEIVAPSHVSNSSSKLRQFFQRGESPTFPSNFVASLQNSRRSSVDLPPHLNNMLTGLDSSRFFAPISPADKTGVNSIVDLLQQAGSNIGGSDNMRPPPMGPPQIPRSQAPSIKSLMMDGKGQSLEEVEAGLQRNMRRGMGQHNHQQPPPPPQIQHPQNSHQNKTMSAFNDFVNDICLGGGVVGWEDGMGWERKETCSKMVMNTCSTELCTKWGPFVILPIQIAARASDFGILLMKGNNAPPAAQQQAQVSHRPMAPPAIPNLNVPPPNLITPHSQPPPPMHNMPQMSNQGGPPPQHREDIVLKLLQAQQQMQQQHTQQQQQQKRQQLLQQALQQSQQQQPPQQQHLDPIQQLMGGIGRMSVSPSPQTQDRDTFVRDAIQRPDVQNLLQQVASGQVTAGQLYTQLGSGNLNKNQSDAVTTVLRFLKRGRDNITPMVRDTRPMALSPTPQAVVAGGLTLGGGPSISPRVVSPNPDASNMLNPHMLQHQSRISPLMFAGGSGLSVGNGPRRTPSHQELVAHTQSIMQKALLKQELEKAKEKHRKREAERAKSPNPSMPGPIQGPGNSKGPQEGSPNKTGVKSQSPLAFTPTSVMRKMTADKDRHDRSDKPDRHNITPLRKIMGRRGMVSSHENVEEKLGQAQKCSEKKQKKHFLLGLSRGGKNEKRDMRSGSSPLPGLMMMGNRPAAPGIINFNNPNQRPPQPSMQQNMGNIRTQQQNLNNLRALHVAQQQAMLTQQLMRNGGLNGSNPPAPGAAPGNLGGGPHHRMPNANPPGPLHQLLLNNNSQASMHHHNKPDGGLQIPLLGLGSGSHRSSPVNNLAQFFGRDILAQAGGLPELPGGKVLSLEEVERLQQQAVPN</sequence>
<dbReference type="PANTHER" id="PTHR12269">
    <property type="entry name" value="EUKARYOTIC TRANSLATION INITIATION FACTOR 4E TRANSPORTER"/>
    <property type="match status" value="1"/>
</dbReference>
<feature type="compositionally biased region" description="Pro residues" evidence="4">
    <location>
        <begin position="735"/>
        <end position="762"/>
    </location>
</feature>
<evidence type="ECO:0000256" key="3">
    <source>
        <dbReference type="SAM" id="Coils"/>
    </source>
</evidence>
<feature type="region of interest" description="Disordered" evidence="4">
    <location>
        <begin position="1218"/>
        <end position="1258"/>
    </location>
</feature>
<feature type="compositionally biased region" description="Basic residues" evidence="4">
    <location>
        <begin position="381"/>
        <end position="390"/>
    </location>
</feature>
<dbReference type="GO" id="GO:0017148">
    <property type="term" value="P:negative regulation of translation"/>
    <property type="evidence" value="ECO:0007669"/>
    <property type="project" value="TreeGrafter"/>
</dbReference>
<feature type="compositionally biased region" description="Basic and acidic residues" evidence="4">
    <location>
        <begin position="1014"/>
        <end position="1029"/>
    </location>
</feature>
<feature type="compositionally biased region" description="Low complexity" evidence="4">
    <location>
        <begin position="45"/>
        <end position="78"/>
    </location>
</feature>
<evidence type="ECO:0000256" key="1">
    <source>
        <dbReference type="ARBA" id="ARBA00004496"/>
    </source>
</evidence>
<dbReference type="InterPro" id="IPR018862">
    <property type="entry name" value="eIF4E-T"/>
</dbReference>
<evidence type="ECO:0000256" key="4">
    <source>
        <dbReference type="SAM" id="MobiDB-lite"/>
    </source>
</evidence>
<gene>
    <name evidence="5" type="ORF">MNOR_LOCUS948</name>
</gene>
<feature type="region of interest" description="Disordered" evidence="4">
    <location>
        <begin position="1"/>
        <end position="89"/>
    </location>
</feature>
<feature type="compositionally biased region" description="Basic and acidic residues" evidence="4">
    <location>
        <begin position="1075"/>
        <end position="1092"/>
    </location>
</feature>
<name>A0AAV2PKR1_MEGNR</name>
<keyword evidence="6" id="KW-1185">Reference proteome</keyword>
<feature type="region of interest" description="Disordered" evidence="4">
    <location>
        <begin position="1014"/>
        <end position="1112"/>
    </location>
</feature>
<feature type="compositionally biased region" description="Basic and acidic residues" evidence="4">
    <location>
        <begin position="207"/>
        <end position="221"/>
    </location>
</feature>
<keyword evidence="2" id="KW-0963">Cytoplasm</keyword>
<evidence type="ECO:0000313" key="6">
    <source>
        <dbReference type="Proteomes" id="UP001497623"/>
    </source>
</evidence>
<keyword evidence="3" id="KW-0175">Coiled coil</keyword>
<evidence type="ECO:0000256" key="2">
    <source>
        <dbReference type="ARBA" id="ARBA00022490"/>
    </source>
</evidence>
<feature type="region of interest" description="Disordered" evidence="4">
    <location>
        <begin position="339"/>
        <end position="459"/>
    </location>
</feature>
<dbReference type="GO" id="GO:0005634">
    <property type="term" value="C:nucleus"/>
    <property type="evidence" value="ECO:0007669"/>
    <property type="project" value="TreeGrafter"/>
</dbReference>
<feature type="region of interest" description="Disordered" evidence="4">
    <location>
        <begin position="619"/>
        <end position="642"/>
    </location>
</feature>
<feature type="non-terminal residue" evidence="5">
    <location>
        <position position="1336"/>
    </location>
</feature>
<evidence type="ECO:0000313" key="5">
    <source>
        <dbReference type="EMBL" id="CAL4059905.1"/>
    </source>
</evidence>
<organism evidence="5 6">
    <name type="scientific">Meganyctiphanes norvegica</name>
    <name type="common">Northern krill</name>
    <name type="synonym">Thysanopoda norvegica</name>
    <dbReference type="NCBI Taxonomy" id="48144"/>
    <lineage>
        <taxon>Eukaryota</taxon>
        <taxon>Metazoa</taxon>
        <taxon>Ecdysozoa</taxon>
        <taxon>Arthropoda</taxon>
        <taxon>Crustacea</taxon>
        <taxon>Multicrustacea</taxon>
        <taxon>Malacostraca</taxon>
        <taxon>Eumalacostraca</taxon>
        <taxon>Eucarida</taxon>
        <taxon>Euphausiacea</taxon>
        <taxon>Euphausiidae</taxon>
        <taxon>Meganyctiphanes</taxon>
    </lineage>
</organism>
<comment type="caution">
    <text evidence="5">The sequence shown here is derived from an EMBL/GenBank/DDBJ whole genome shotgun (WGS) entry which is preliminary data.</text>
</comment>
<dbReference type="GO" id="GO:0003729">
    <property type="term" value="F:mRNA binding"/>
    <property type="evidence" value="ECO:0007669"/>
    <property type="project" value="TreeGrafter"/>
</dbReference>
<dbReference type="GO" id="GO:0036464">
    <property type="term" value="C:cytoplasmic ribonucleoprotein granule"/>
    <property type="evidence" value="ECO:0007669"/>
    <property type="project" value="UniProtKB-ARBA"/>
</dbReference>
<dbReference type="Proteomes" id="UP001497623">
    <property type="component" value="Unassembled WGS sequence"/>
</dbReference>
<dbReference type="Pfam" id="PF10477">
    <property type="entry name" value="EIF4E-T"/>
    <property type="match status" value="2"/>
</dbReference>
<feature type="region of interest" description="Disordered" evidence="4">
    <location>
        <begin position="110"/>
        <end position="250"/>
    </location>
</feature>
<evidence type="ECO:0008006" key="7">
    <source>
        <dbReference type="Google" id="ProtNLM"/>
    </source>
</evidence>